<keyword evidence="2" id="KW-1185">Reference proteome</keyword>
<gene>
    <name evidence="1" type="ORF">MENTE1834_LOCUS43095</name>
</gene>
<sequence>MLLFLFNFLRVLNFLFFTSVIANVVVTSFSLSLPLSGKFSKLFWLFCCSSAFSGNFP</sequence>
<accession>A0ACB1ATW8</accession>
<protein>
    <submittedName>
        <fullName evidence="1">Uncharacterized protein</fullName>
    </submittedName>
</protein>
<organism evidence="1 2">
    <name type="scientific">Meloidogyne enterolobii</name>
    <name type="common">Root-knot nematode worm</name>
    <name type="synonym">Meloidogyne mayaguensis</name>
    <dbReference type="NCBI Taxonomy" id="390850"/>
    <lineage>
        <taxon>Eukaryota</taxon>
        <taxon>Metazoa</taxon>
        <taxon>Ecdysozoa</taxon>
        <taxon>Nematoda</taxon>
        <taxon>Chromadorea</taxon>
        <taxon>Rhabditida</taxon>
        <taxon>Tylenchina</taxon>
        <taxon>Tylenchomorpha</taxon>
        <taxon>Tylenchoidea</taxon>
        <taxon>Meloidogynidae</taxon>
        <taxon>Meloidogyninae</taxon>
        <taxon>Meloidogyne</taxon>
    </lineage>
</organism>
<dbReference type="EMBL" id="CAVMJV010000118">
    <property type="protein sequence ID" value="CAK5104857.1"/>
    <property type="molecule type" value="Genomic_DNA"/>
</dbReference>
<comment type="caution">
    <text evidence="1">The sequence shown here is derived from an EMBL/GenBank/DDBJ whole genome shotgun (WGS) entry which is preliminary data.</text>
</comment>
<evidence type="ECO:0000313" key="2">
    <source>
        <dbReference type="Proteomes" id="UP001497535"/>
    </source>
</evidence>
<reference evidence="1" key="1">
    <citation type="submission" date="2023-11" db="EMBL/GenBank/DDBJ databases">
        <authorList>
            <person name="Poullet M."/>
        </authorList>
    </citation>
    <scope>NUCLEOTIDE SEQUENCE</scope>
    <source>
        <strain evidence="1">E1834</strain>
    </source>
</reference>
<dbReference type="Proteomes" id="UP001497535">
    <property type="component" value="Unassembled WGS sequence"/>
</dbReference>
<name>A0ACB1ATW8_MELEN</name>
<proteinExistence type="predicted"/>
<evidence type="ECO:0000313" key="1">
    <source>
        <dbReference type="EMBL" id="CAK5104857.1"/>
    </source>
</evidence>